<keyword evidence="2" id="KW-1185">Reference proteome</keyword>
<dbReference type="AlphaFoldDB" id="A0AAV8ZDD7"/>
<name>A0AAV8ZDD7_9CUCU</name>
<proteinExistence type="predicted"/>
<dbReference type="Proteomes" id="UP001162156">
    <property type="component" value="Unassembled WGS sequence"/>
</dbReference>
<comment type="caution">
    <text evidence="1">The sequence shown here is derived from an EMBL/GenBank/DDBJ whole genome shotgun (WGS) entry which is preliminary data.</text>
</comment>
<evidence type="ECO:0000313" key="1">
    <source>
        <dbReference type="EMBL" id="KAJ8961945.1"/>
    </source>
</evidence>
<dbReference type="PANTHER" id="PTHR33480:SF1">
    <property type="entry name" value="TYR RECOMBINASE DOMAIN-CONTAINING PROTEIN"/>
    <property type="match status" value="1"/>
</dbReference>
<reference evidence="1" key="1">
    <citation type="journal article" date="2023" name="Insect Mol. Biol.">
        <title>Genome sequencing provides insights into the evolution of gene families encoding plant cell wall-degrading enzymes in longhorned beetles.</title>
        <authorList>
            <person name="Shin N.R."/>
            <person name="Okamura Y."/>
            <person name="Kirsch R."/>
            <person name="Pauchet Y."/>
        </authorList>
    </citation>
    <scope>NUCLEOTIDE SEQUENCE</scope>
    <source>
        <strain evidence="1">RBIC_L_NR</strain>
    </source>
</reference>
<organism evidence="1 2">
    <name type="scientific">Rhamnusium bicolor</name>
    <dbReference type="NCBI Taxonomy" id="1586634"/>
    <lineage>
        <taxon>Eukaryota</taxon>
        <taxon>Metazoa</taxon>
        <taxon>Ecdysozoa</taxon>
        <taxon>Arthropoda</taxon>
        <taxon>Hexapoda</taxon>
        <taxon>Insecta</taxon>
        <taxon>Pterygota</taxon>
        <taxon>Neoptera</taxon>
        <taxon>Endopterygota</taxon>
        <taxon>Coleoptera</taxon>
        <taxon>Polyphaga</taxon>
        <taxon>Cucujiformia</taxon>
        <taxon>Chrysomeloidea</taxon>
        <taxon>Cerambycidae</taxon>
        <taxon>Lepturinae</taxon>
        <taxon>Rhagiini</taxon>
        <taxon>Rhamnusium</taxon>
    </lineage>
</organism>
<dbReference type="EMBL" id="JANEYF010001601">
    <property type="protein sequence ID" value="KAJ8961945.1"/>
    <property type="molecule type" value="Genomic_DNA"/>
</dbReference>
<dbReference type="PANTHER" id="PTHR33480">
    <property type="entry name" value="SET DOMAIN-CONTAINING PROTEIN-RELATED"/>
    <property type="match status" value="1"/>
</dbReference>
<sequence length="627" mass="72095">MMVQVAILSGDINSKRKWDKQFYCLYCDKHFAKLPRHWYRKHSKEAEVAKILSLDKTSHQRKQLIAALQNRSTFKSNSNAMKTGAGTIVPKRRHRVSKASLKNYAPCEYCYQLFSKAYVSRHQRACRFKTESDTGNKKRSIRSKNILMLPVGPQTSQKFKDQVLSKMSGDDTFVVVRNDATILKYGETEFRRLGHDSRYNRTIIDRCRELGRLLIKARELNPNIIYLRQLINANNYQLFKRSVLEVSRFDDDTNTFGIPSVALKIGMTMRKIAVMLKGDCLEDEILTMQIPQLNSFLEIMDAKWSTDVVSHAYRTLNERKWNQPKRLPLARDIQKLNSYLLTRAQSLYETLQTSQDIDSFKELTEITLVMTVILNRRRVGEVQYMKLTDYEKAKTADTDSDVFGVLTDAEKQLSKSLVRLVVRGKKGRGVPVLLTEKLQNCVSVLINLRFQCGVLPTNPYLFPSLRHTSGFYPAHRLINQFSVKAGCEAPQNITSTKLRKHIAVMVQLLNLKENELDSLAQFKGHDIRVHRQYYRLQDETVQLAKISKILLNMEKGNLNIMKGKSLDEIEVNEEISDNEEDEEEELDLTSILPDLSVPGMSTKDFATNSVSTSVINVTIPHNLTREL</sequence>
<evidence type="ECO:0000313" key="2">
    <source>
        <dbReference type="Proteomes" id="UP001162156"/>
    </source>
</evidence>
<accession>A0AAV8ZDD7</accession>
<gene>
    <name evidence="1" type="ORF">NQ314_005867</name>
</gene>
<protein>
    <submittedName>
        <fullName evidence="1">Uncharacterized protein</fullName>
    </submittedName>
</protein>